<protein>
    <submittedName>
        <fullName evidence="2">Uncharacterized protein</fullName>
    </submittedName>
</protein>
<evidence type="ECO:0000313" key="3">
    <source>
        <dbReference type="Proteomes" id="UP001151760"/>
    </source>
</evidence>
<gene>
    <name evidence="2" type="ORF">Tco_1093181</name>
</gene>
<reference evidence="2" key="1">
    <citation type="journal article" date="2022" name="Int. J. Mol. Sci.">
        <title>Draft Genome of Tanacetum Coccineum: Genomic Comparison of Closely Related Tanacetum-Family Plants.</title>
        <authorList>
            <person name="Yamashiro T."/>
            <person name="Shiraishi A."/>
            <person name="Nakayama K."/>
            <person name="Satake H."/>
        </authorList>
    </citation>
    <scope>NUCLEOTIDE SEQUENCE</scope>
</reference>
<keyword evidence="3" id="KW-1185">Reference proteome</keyword>
<feature type="region of interest" description="Disordered" evidence="1">
    <location>
        <begin position="1"/>
        <end position="47"/>
    </location>
</feature>
<dbReference type="Proteomes" id="UP001151760">
    <property type="component" value="Unassembled WGS sequence"/>
</dbReference>
<organism evidence="2 3">
    <name type="scientific">Tanacetum coccineum</name>
    <dbReference type="NCBI Taxonomy" id="301880"/>
    <lineage>
        <taxon>Eukaryota</taxon>
        <taxon>Viridiplantae</taxon>
        <taxon>Streptophyta</taxon>
        <taxon>Embryophyta</taxon>
        <taxon>Tracheophyta</taxon>
        <taxon>Spermatophyta</taxon>
        <taxon>Magnoliopsida</taxon>
        <taxon>eudicotyledons</taxon>
        <taxon>Gunneridae</taxon>
        <taxon>Pentapetalae</taxon>
        <taxon>asterids</taxon>
        <taxon>campanulids</taxon>
        <taxon>Asterales</taxon>
        <taxon>Asteraceae</taxon>
        <taxon>Asteroideae</taxon>
        <taxon>Anthemideae</taxon>
        <taxon>Anthemidinae</taxon>
        <taxon>Tanacetum</taxon>
    </lineage>
</organism>
<name>A0ABQ5IC29_9ASTR</name>
<comment type="caution">
    <text evidence="2">The sequence shown here is derived from an EMBL/GenBank/DDBJ whole genome shotgun (WGS) entry which is preliminary data.</text>
</comment>
<accession>A0ABQ5IC29</accession>
<proteinExistence type="predicted"/>
<reference evidence="2" key="2">
    <citation type="submission" date="2022-01" db="EMBL/GenBank/DDBJ databases">
        <authorList>
            <person name="Yamashiro T."/>
            <person name="Shiraishi A."/>
            <person name="Satake H."/>
            <person name="Nakayama K."/>
        </authorList>
    </citation>
    <scope>NUCLEOTIDE SEQUENCE</scope>
</reference>
<dbReference type="EMBL" id="BQNB010020600">
    <property type="protein sequence ID" value="GJT97663.1"/>
    <property type="molecule type" value="Genomic_DNA"/>
</dbReference>
<sequence length="172" mass="19681">MVLTKPKPNYYCRPISKPTSRNNEAYTSQSKEAKESSKPHTTHIGKTSSDLQEINIFSLNFEALKEKDNIFGVNTEVGTNNNVFDNSKLDDSDSEEVKNIFVEDNGKHIDGLGDDAQKKVEEKIRRKTGIWLGRKADSPIRNVTFSFETKVHYFDRDDIEEVERENAYCKKG</sequence>
<feature type="compositionally biased region" description="Polar residues" evidence="1">
    <location>
        <begin position="17"/>
        <end position="30"/>
    </location>
</feature>
<evidence type="ECO:0000313" key="2">
    <source>
        <dbReference type="EMBL" id="GJT97663.1"/>
    </source>
</evidence>
<evidence type="ECO:0000256" key="1">
    <source>
        <dbReference type="SAM" id="MobiDB-lite"/>
    </source>
</evidence>